<keyword evidence="5" id="KW-1185">Reference proteome</keyword>
<reference evidence="4" key="1">
    <citation type="submission" date="2022-11" db="UniProtKB">
        <authorList>
            <consortium name="EnsemblMetazoa"/>
        </authorList>
    </citation>
    <scope>IDENTIFICATION</scope>
</reference>
<dbReference type="EnsemblMetazoa" id="XM_038214923.1">
    <property type="protein sequence ID" value="XP_038070851.1"/>
    <property type="gene ID" value="LOC119739831"/>
</dbReference>
<feature type="transmembrane region" description="Helical" evidence="2">
    <location>
        <begin position="281"/>
        <end position="305"/>
    </location>
</feature>
<keyword evidence="2" id="KW-1133">Transmembrane helix</keyword>
<evidence type="ECO:0000256" key="3">
    <source>
        <dbReference type="SAM" id="SignalP"/>
    </source>
</evidence>
<feature type="compositionally biased region" description="Low complexity" evidence="1">
    <location>
        <begin position="66"/>
        <end position="78"/>
    </location>
</feature>
<evidence type="ECO:0000256" key="1">
    <source>
        <dbReference type="SAM" id="MobiDB-lite"/>
    </source>
</evidence>
<feature type="signal peptide" evidence="3">
    <location>
        <begin position="1"/>
        <end position="25"/>
    </location>
</feature>
<feature type="region of interest" description="Disordered" evidence="1">
    <location>
        <begin position="44"/>
        <end position="100"/>
    </location>
</feature>
<evidence type="ECO:0000313" key="5">
    <source>
        <dbReference type="Proteomes" id="UP000887568"/>
    </source>
</evidence>
<dbReference type="Proteomes" id="UP000887568">
    <property type="component" value="Unplaced"/>
</dbReference>
<dbReference type="OrthoDB" id="10485803at2759"/>
<keyword evidence="3" id="KW-0732">Signal</keyword>
<evidence type="ECO:0000256" key="2">
    <source>
        <dbReference type="SAM" id="Phobius"/>
    </source>
</evidence>
<feature type="compositionally biased region" description="Low complexity" evidence="1">
    <location>
        <begin position="89"/>
        <end position="100"/>
    </location>
</feature>
<protein>
    <submittedName>
        <fullName evidence="4">Uncharacterized protein</fullName>
    </submittedName>
</protein>
<feature type="chain" id="PRO_5036677505" evidence="3">
    <location>
        <begin position="26"/>
        <end position="338"/>
    </location>
</feature>
<sequence length="338" mass="36212">MLFHPSYPFCFVVALTISLSSLSSSQDTTDEPFSCYQGTIQSNTRGQIKHHSERKLTPLPCEEPMSHTTTMTTQPTSTAASDTGENPSQTPAQPTVAPVTTSQPQNASLVSWCTATLHPSSTSVSTNSTWTANFSCMLATAECPKNGRTYCCKTSNCNNLKFFKQHTGFEIATVNSCHKTGSHNGTGPVPVYKCPGGSEYCYNRTADGVTSFGCSSGRTQISCRNITLDNKSRCVKVGKSILCCCASDNCNGLASNASSVIPTVPTTTHYLVTASKPSSNWTLVLIIACGVLFGGLIGVASTVLYKRWKKKQNANGPLNISYSRVSADFADDDNVFSY</sequence>
<accession>A0A914B5V6</accession>
<dbReference type="RefSeq" id="XP_038070851.1">
    <property type="nucleotide sequence ID" value="XM_038214923.1"/>
</dbReference>
<dbReference type="AlphaFoldDB" id="A0A914B5V6"/>
<evidence type="ECO:0000313" key="4">
    <source>
        <dbReference type="EnsemblMetazoa" id="XP_038070851.1"/>
    </source>
</evidence>
<dbReference type="GeneID" id="119739831"/>
<feature type="compositionally biased region" description="Polar residues" evidence="1">
    <location>
        <begin position="79"/>
        <end position="88"/>
    </location>
</feature>
<organism evidence="4 5">
    <name type="scientific">Patiria miniata</name>
    <name type="common">Bat star</name>
    <name type="synonym">Asterina miniata</name>
    <dbReference type="NCBI Taxonomy" id="46514"/>
    <lineage>
        <taxon>Eukaryota</taxon>
        <taxon>Metazoa</taxon>
        <taxon>Echinodermata</taxon>
        <taxon>Eleutherozoa</taxon>
        <taxon>Asterozoa</taxon>
        <taxon>Asteroidea</taxon>
        <taxon>Valvatacea</taxon>
        <taxon>Valvatida</taxon>
        <taxon>Asterinidae</taxon>
        <taxon>Patiria</taxon>
    </lineage>
</organism>
<name>A0A914B5V6_PATMI</name>
<proteinExistence type="predicted"/>
<dbReference type="OMA" id="ILCCCAS"/>
<keyword evidence="2" id="KW-0472">Membrane</keyword>
<keyword evidence="2" id="KW-0812">Transmembrane</keyword>